<accession>A0ABP8MY32</accession>
<dbReference type="Pfam" id="PF00773">
    <property type="entry name" value="RNB"/>
    <property type="match status" value="1"/>
</dbReference>
<evidence type="ECO:0000256" key="2">
    <source>
        <dbReference type="ARBA" id="ARBA00004496"/>
    </source>
</evidence>
<keyword evidence="3 8" id="KW-0963">Cytoplasm</keyword>
<dbReference type="EC" id="3.1.13.1" evidence="8"/>
<evidence type="ECO:0000313" key="11">
    <source>
        <dbReference type="EMBL" id="GAA4456334.1"/>
    </source>
</evidence>
<evidence type="ECO:0000256" key="7">
    <source>
        <dbReference type="ARBA" id="ARBA00022884"/>
    </source>
</evidence>
<evidence type="ECO:0000256" key="4">
    <source>
        <dbReference type="ARBA" id="ARBA00022722"/>
    </source>
</evidence>
<comment type="subcellular location">
    <subcellularLocation>
        <location evidence="2 8">Cytoplasm</location>
    </subcellularLocation>
</comment>
<dbReference type="NCBIfam" id="TIGR00358">
    <property type="entry name" value="3_prime_RNase"/>
    <property type="match status" value="1"/>
</dbReference>
<dbReference type="InterPro" id="IPR011805">
    <property type="entry name" value="RNase_R"/>
</dbReference>
<protein>
    <recommendedName>
        <fullName evidence="8">Ribonuclease R</fullName>
        <shortName evidence="8">RNase R</shortName>
        <ecNumber evidence="8">3.1.13.1</ecNumber>
    </recommendedName>
</protein>
<keyword evidence="6 8" id="KW-0269">Exonuclease</keyword>
<dbReference type="SMART" id="SM00357">
    <property type="entry name" value="CSP"/>
    <property type="match status" value="2"/>
</dbReference>
<name>A0ABP8MY32_9BACT</name>
<dbReference type="InterPro" id="IPR001900">
    <property type="entry name" value="RNase_II/R"/>
</dbReference>
<dbReference type="InterPro" id="IPR050180">
    <property type="entry name" value="RNR_Ribonuclease"/>
</dbReference>
<dbReference type="Gene3D" id="2.40.50.140">
    <property type="entry name" value="Nucleic acid-binding proteins"/>
    <property type="match status" value="3"/>
</dbReference>
<dbReference type="SUPFAM" id="SSF50249">
    <property type="entry name" value="Nucleic acid-binding proteins"/>
    <property type="match status" value="4"/>
</dbReference>
<evidence type="ECO:0000256" key="6">
    <source>
        <dbReference type="ARBA" id="ARBA00022839"/>
    </source>
</evidence>
<dbReference type="Proteomes" id="UP001501410">
    <property type="component" value="Unassembled WGS sequence"/>
</dbReference>
<organism evidence="11 12">
    <name type="scientific">Rurimicrobium arvi</name>
    <dbReference type="NCBI Taxonomy" id="2049916"/>
    <lineage>
        <taxon>Bacteria</taxon>
        <taxon>Pseudomonadati</taxon>
        <taxon>Bacteroidota</taxon>
        <taxon>Chitinophagia</taxon>
        <taxon>Chitinophagales</taxon>
        <taxon>Chitinophagaceae</taxon>
        <taxon>Rurimicrobium</taxon>
    </lineage>
</organism>
<dbReference type="InterPro" id="IPR040476">
    <property type="entry name" value="CSD2"/>
</dbReference>
<evidence type="ECO:0000256" key="9">
    <source>
        <dbReference type="SAM" id="MobiDB-lite"/>
    </source>
</evidence>
<evidence type="ECO:0000256" key="8">
    <source>
        <dbReference type="HAMAP-Rule" id="MF_01895"/>
    </source>
</evidence>
<evidence type="ECO:0000259" key="10">
    <source>
        <dbReference type="PROSITE" id="PS50126"/>
    </source>
</evidence>
<evidence type="ECO:0000313" key="12">
    <source>
        <dbReference type="Proteomes" id="UP001501410"/>
    </source>
</evidence>
<reference evidence="12" key="1">
    <citation type="journal article" date="2019" name="Int. J. Syst. Evol. Microbiol.">
        <title>The Global Catalogue of Microorganisms (GCM) 10K type strain sequencing project: providing services to taxonomists for standard genome sequencing and annotation.</title>
        <authorList>
            <consortium name="The Broad Institute Genomics Platform"/>
            <consortium name="The Broad Institute Genome Sequencing Center for Infectious Disease"/>
            <person name="Wu L."/>
            <person name="Ma J."/>
        </authorList>
    </citation>
    <scope>NUCLEOTIDE SEQUENCE [LARGE SCALE GENOMIC DNA]</scope>
    <source>
        <strain evidence="12">JCM 31921</strain>
    </source>
</reference>
<dbReference type="InterPro" id="IPR004476">
    <property type="entry name" value="RNase_II/RNase_R"/>
</dbReference>
<comment type="similarity">
    <text evidence="8">Belongs to the RNR ribonuclease family. RNase R subfamily.</text>
</comment>
<dbReference type="HAMAP" id="MF_01895">
    <property type="entry name" value="RNase_R"/>
    <property type="match status" value="1"/>
</dbReference>
<dbReference type="PANTHER" id="PTHR23355">
    <property type="entry name" value="RIBONUCLEASE"/>
    <property type="match status" value="1"/>
</dbReference>
<evidence type="ECO:0000256" key="5">
    <source>
        <dbReference type="ARBA" id="ARBA00022801"/>
    </source>
</evidence>
<dbReference type="PANTHER" id="PTHR23355:SF9">
    <property type="entry name" value="DIS3-LIKE EXONUCLEASE 2"/>
    <property type="match status" value="1"/>
</dbReference>
<dbReference type="InterPro" id="IPR013223">
    <property type="entry name" value="RNase_B_OB_dom"/>
</dbReference>
<evidence type="ECO:0000256" key="1">
    <source>
        <dbReference type="ARBA" id="ARBA00001849"/>
    </source>
</evidence>
<dbReference type="SMART" id="SM00316">
    <property type="entry name" value="S1"/>
    <property type="match status" value="1"/>
</dbReference>
<proteinExistence type="inferred from homology"/>
<feature type="region of interest" description="Disordered" evidence="9">
    <location>
        <begin position="660"/>
        <end position="679"/>
    </location>
</feature>
<dbReference type="SMART" id="SM00955">
    <property type="entry name" value="RNB"/>
    <property type="match status" value="1"/>
</dbReference>
<keyword evidence="5 8" id="KW-0378">Hydrolase</keyword>
<dbReference type="CDD" id="cd04471">
    <property type="entry name" value="S1_RNase_R"/>
    <property type="match status" value="1"/>
</dbReference>
<gene>
    <name evidence="8 11" type="primary">rnr</name>
    <name evidence="11" type="ORF">GCM10023092_21440</name>
</gene>
<dbReference type="RefSeq" id="WP_344826685.1">
    <property type="nucleotide sequence ID" value="NZ_BAABEZ010000022.1"/>
</dbReference>
<dbReference type="Pfam" id="PF17876">
    <property type="entry name" value="CSD2"/>
    <property type="match status" value="1"/>
</dbReference>
<dbReference type="EMBL" id="BAABEZ010000022">
    <property type="protein sequence ID" value="GAA4456334.1"/>
    <property type="molecule type" value="Genomic_DNA"/>
</dbReference>
<feature type="domain" description="S1 motif" evidence="10">
    <location>
        <begin position="570"/>
        <end position="652"/>
    </location>
</feature>
<dbReference type="InterPro" id="IPR003029">
    <property type="entry name" value="S1_domain"/>
</dbReference>
<dbReference type="InterPro" id="IPR011129">
    <property type="entry name" value="CSD"/>
</dbReference>
<dbReference type="InterPro" id="IPR012340">
    <property type="entry name" value="NA-bd_OB-fold"/>
</dbReference>
<keyword evidence="12" id="KW-1185">Reference proteome</keyword>
<dbReference type="Pfam" id="PF08206">
    <property type="entry name" value="OB_RNB"/>
    <property type="match status" value="1"/>
</dbReference>
<keyword evidence="4 8" id="KW-0540">Nuclease</keyword>
<comment type="function">
    <text evidence="8">3'-5' exoribonuclease that releases 5'-nucleoside monophosphates and is involved in maturation of structured RNAs.</text>
</comment>
<dbReference type="PROSITE" id="PS50126">
    <property type="entry name" value="S1"/>
    <property type="match status" value="1"/>
</dbReference>
<sequence length="679" mass="77455">MGHKHIKNKKSRPGQEATKVLSLSGIIDIARSGMGFVAVEGLERDIVIYPENLNTALKGDKVKVDVMVRKTRDNKRVEGVVKEVLVRKQSEFLGRLDVKPTFAFLVPDNEKVPVDIFIPIDKLNGAKDGDKAMVRVTEWRRSKNPVGEVLRVLTQEDANEIAMQEILSENGFPLDFPDDVLEEAARIPDVLDKKEIARREDFRDVLTMTIDPIDAKDFDDAISLRTLKGGYYEVGVHIADVSHYLQPGGPLDEEALNRATSVYLPDRVLPMLPEHLSNMLCSLRPDEDKFTFSAIFTINKKGKVKDYRIAKTVIRSDRRFTYEEAQEIIETGEGDYAKEVLTLDAIAKALRAERFEHGAINFSSSEVRFRLDEQGKPIGIVVKESKDAHKLIEELMLLANRYVAGYAQEFTYKGKPLPFPYRIHDQPIEEKLSAFASFASKFGYRLNLQSPELIARSFNEMLKEVNGKPEQHMLESLGIRTMSKAIYTTENIGHYGLGFEHYCHFTSPIRRYPDVLVHRIVHDLLRGKVEPVKGLEEMCRHCSDQERNAMEAERTATKYKQVEYMQQFVGDVFEGVISGVTSFGVFVETIEHKCEGMLSVNDLSAIDRFDFSESEYALVGRYTGIRFTIGQHLMIRVVRTDLDKRQIDFELAEMPAQKVARRIAKGKDRQQEQKKKRKK</sequence>
<comment type="catalytic activity">
    <reaction evidence="1 8">
        <text>Exonucleolytic cleavage in the 3'- to 5'-direction to yield nucleoside 5'-phosphates.</text>
        <dbReference type="EC" id="3.1.13.1"/>
    </reaction>
</comment>
<evidence type="ECO:0000256" key="3">
    <source>
        <dbReference type="ARBA" id="ARBA00022490"/>
    </source>
</evidence>
<comment type="caution">
    <text evidence="11">The sequence shown here is derived from an EMBL/GenBank/DDBJ whole genome shotgun (WGS) entry which is preliminary data.</text>
</comment>
<dbReference type="Pfam" id="PF00575">
    <property type="entry name" value="S1"/>
    <property type="match status" value="1"/>
</dbReference>
<dbReference type="NCBIfam" id="TIGR02063">
    <property type="entry name" value="RNase_R"/>
    <property type="match status" value="1"/>
</dbReference>
<keyword evidence="7 8" id="KW-0694">RNA-binding</keyword>